<dbReference type="RefSeq" id="WP_241513156.1">
    <property type="nucleotide sequence ID" value="NZ_JAFEJT020000009.1"/>
</dbReference>
<protein>
    <submittedName>
        <fullName evidence="7">Glycoside hydrolase family 3 C-terminal domain-containing protein</fullName>
    </submittedName>
</protein>
<evidence type="ECO:0000256" key="5">
    <source>
        <dbReference type="SAM" id="MobiDB-lite"/>
    </source>
</evidence>
<dbReference type="PRINTS" id="PR00133">
    <property type="entry name" value="GLHYDRLASE3"/>
</dbReference>
<dbReference type="PANTHER" id="PTHR42715">
    <property type="entry name" value="BETA-GLUCOSIDASE"/>
    <property type="match status" value="1"/>
</dbReference>
<evidence type="ECO:0000259" key="6">
    <source>
        <dbReference type="SMART" id="SM01217"/>
    </source>
</evidence>
<dbReference type="InterPro" id="IPR002772">
    <property type="entry name" value="Glyco_hydro_3_C"/>
</dbReference>
<dbReference type="GO" id="GO:0016787">
    <property type="term" value="F:hydrolase activity"/>
    <property type="evidence" value="ECO:0007669"/>
    <property type="project" value="UniProtKB-KW"/>
</dbReference>
<organism evidence="7 8">
    <name type="scientific">Bifidobacterium amazonense</name>
    <dbReference type="NCBI Taxonomy" id="2809027"/>
    <lineage>
        <taxon>Bacteria</taxon>
        <taxon>Bacillati</taxon>
        <taxon>Actinomycetota</taxon>
        <taxon>Actinomycetes</taxon>
        <taxon>Bifidobacteriales</taxon>
        <taxon>Bifidobacteriaceae</taxon>
        <taxon>Bifidobacterium</taxon>
    </lineage>
</organism>
<evidence type="ECO:0000256" key="3">
    <source>
        <dbReference type="ARBA" id="ARBA00023277"/>
    </source>
</evidence>
<feature type="domain" description="Fibronectin type III-like" evidence="6">
    <location>
        <begin position="613"/>
        <end position="721"/>
    </location>
</feature>
<dbReference type="InterPro" id="IPR036962">
    <property type="entry name" value="Glyco_hydro_3_N_sf"/>
</dbReference>
<dbReference type="PROSITE" id="PS00775">
    <property type="entry name" value="GLYCOSYL_HYDROL_F3"/>
    <property type="match status" value="1"/>
</dbReference>
<dbReference type="Gene3D" id="3.40.50.1700">
    <property type="entry name" value="Glycoside hydrolase family 3 C-terminal domain"/>
    <property type="match status" value="1"/>
</dbReference>
<dbReference type="Pfam" id="PF14310">
    <property type="entry name" value="Fn3-like"/>
    <property type="match status" value="1"/>
</dbReference>
<dbReference type="PANTHER" id="PTHR42715:SF10">
    <property type="entry name" value="BETA-GLUCOSIDASE"/>
    <property type="match status" value="1"/>
</dbReference>
<dbReference type="InterPro" id="IPR017853">
    <property type="entry name" value="GH"/>
</dbReference>
<keyword evidence="4" id="KW-0326">Glycosidase</keyword>
<comment type="similarity">
    <text evidence="1 4">Belongs to the glycosyl hydrolase 3 family.</text>
</comment>
<keyword evidence="2 4" id="KW-0378">Hydrolase</keyword>
<dbReference type="SUPFAM" id="SSF51445">
    <property type="entry name" value="(Trans)glycosidases"/>
    <property type="match status" value="1"/>
</dbReference>
<comment type="caution">
    <text evidence="7">The sequence shown here is derived from an EMBL/GenBank/DDBJ whole genome shotgun (WGS) entry which is preliminary data.</text>
</comment>
<feature type="compositionally biased region" description="Low complexity" evidence="5">
    <location>
        <begin position="327"/>
        <end position="336"/>
    </location>
</feature>
<dbReference type="InterPro" id="IPR026891">
    <property type="entry name" value="Fn3-like"/>
</dbReference>
<dbReference type="SMART" id="SM01217">
    <property type="entry name" value="Fn3_like"/>
    <property type="match status" value="1"/>
</dbReference>
<evidence type="ECO:0000256" key="2">
    <source>
        <dbReference type="ARBA" id="ARBA00022801"/>
    </source>
</evidence>
<proteinExistence type="inferred from homology"/>
<keyword evidence="3" id="KW-0119">Carbohydrate metabolism</keyword>
<dbReference type="EMBL" id="JAFEJT020000009">
    <property type="protein sequence ID" value="MCH9275356.1"/>
    <property type="molecule type" value="Genomic_DNA"/>
</dbReference>
<dbReference type="Pfam" id="PF01915">
    <property type="entry name" value="Glyco_hydro_3_C"/>
    <property type="match status" value="1"/>
</dbReference>
<dbReference type="InterPro" id="IPR001764">
    <property type="entry name" value="Glyco_hydro_3_N"/>
</dbReference>
<dbReference type="Gene3D" id="3.20.20.300">
    <property type="entry name" value="Glycoside hydrolase, family 3, N-terminal domain"/>
    <property type="match status" value="1"/>
</dbReference>
<dbReference type="InterPro" id="IPR050288">
    <property type="entry name" value="Cellulose_deg_GH3"/>
</dbReference>
<evidence type="ECO:0000256" key="4">
    <source>
        <dbReference type="RuleBase" id="RU361161"/>
    </source>
</evidence>
<dbReference type="InterPro" id="IPR013783">
    <property type="entry name" value="Ig-like_fold"/>
</dbReference>
<keyword evidence="8" id="KW-1185">Reference proteome</keyword>
<dbReference type="InterPro" id="IPR036881">
    <property type="entry name" value="Glyco_hydro_3_C_sf"/>
</dbReference>
<gene>
    <name evidence="7" type="ORF">JS533_003570</name>
</gene>
<evidence type="ECO:0000256" key="1">
    <source>
        <dbReference type="ARBA" id="ARBA00005336"/>
    </source>
</evidence>
<evidence type="ECO:0000313" key="8">
    <source>
        <dbReference type="Proteomes" id="UP000710815"/>
    </source>
</evidence>
<dbReference type="SUPFAM" id="SSF52279">
    <property type="entry name" value="Beta-D-glucan exohydrolase, C-terminal domain"/>
    <property type="match status" value="1"/>
</dbReference>
<dbReference type="Gene3D" id="2.60.40.10">
    <property type="entry name" value="Immunoglobulins"/>
    <property type="match status" value="1"/>
</dbReference>
<accession>A0ABS9VTD9</accession>
<reference evidence="7 8" key="1">
    <citation type="journal article" date="2021" name="Environ. Microbiol.">
        <title>Genetic insights into the dark matter of the mammalian gut microbiota through targeted genome reconstruction.</title>
        <authorList>
            <person name="Lugli G.A."/>
            <person name="Alessandri G."/>
            <person name="Milani C."/>
            <person name="Viappiani A."/>
            <person name="Fontana F."/>
            <person name="Tarracchini C."/>
            <person name="Mancabelli L."/>
            <person name="Argentini C."/>
            <person name="Ruiz L."/>
            <person name="Margolles A."/>
            <person name="van Sinderen D."/>
            <person name="Turroni F."/>
            <person name="Ventura M."/>
        </authorList>
    </citation>
    <scope>NUCLEOTIDE SEQUENCE [LARGE SCALE GENOMIC DNA]</scope>
    <source>
        <strain evidence="7 8">MA1</strain>
    </source>
</reference>
<name>A0ABS9VTD9_9BIFI</name>
<reference evidence="7 8" key="2">
    <citation type="journal article" date="2021" name="Syst. Appl. Microbiol.">
        <title>Phylogenetic classification of ten novel species belonging to the genus Bifidobacterium comprising B. phasiani sp. nov., B. pongonis sp. nov., B. saguinibicoloris sp. nov., B. colobi sp. nov., B. simiiventris sp. nov., B. santillanense sp. nov., B. miconis sp. nov., B. amazonense sp. nov., B. pluvialisilvae sp. nov., and B. miconisargentati sp. nov.</title>
        <authorList>
            <person name="Lugli G.A."/>
            <person name="Calvete-Torre I."/>
            <person name="Alessandri G."/>
            <person name="Milani C."/>
            <person name="Turroni F."/>
            <person name="Laiolo P."/>
            <person name="Ossiprandi M.C."/>
            <person name="Margolles A."/>
            <person name="Ruiz L."/>
            <person name="Ventura M."/>
        </authorList>
    </citation>
    <scope>NUCLEOTIDE SEQUENCE [LARGE SCALE GENOMIC DNA]</scope>
    <source>
        <strain evidence="7 8">MA1</strain>
    </source>
</reference>
<dbReference type="Pfam" id="PF00933">
    <property type="entry name" value="Glyco_hydro_3"/>
    <property type="match status" value="1"/>
</dbReference>
<feature type="region of interest" description="Disordered" evidence="5">
    <location>
        <begin position="327"/>
        <end position="353"/>
    </location>
</feature>
<evidence type="ECO:0000313" key="7">
    <source>
        <dbReference type="EMBL" id="MCH9275356.1"/>
    </source>
</evidence>
<sequence>MELEELSVAEKAAMLSGGSEWDSRGNERAGIPSFVMSDGPHGVRRQLGAGDHLGLGASKPATCFPTAGTVANSWNPELAERMGEALGREAHDLDVNVLLGPGLNIKRNPLCGRNFEYYSEDPIVAGRMAAGLIRGIQSNGVAACPKHFAVNSQELRRQASNSVIDERTMREIYLTGFEIAVREAAPLTIMTSYNEINGVYAHENKHLLQDILRDEWGFDGMVVSDWGGSNSAVAAVKAGGSLEMPSPGFTSVRELTGAVAAGTLAEADLNKRAAEVAKVAAATRLTGVGRDDLLADDIAAAHHAVARRVAEESAVLLKNAAVGAGVDAPDASDASGTSGTSETKPSATSALPFTPGTRVAVIGDMAKTPRFQGSGSSKVNATRDENILDELAHAADRTGVTVAGYAQGYDRQGKADRALVEDAVALAGRDDVDAILAVVGLDERSESEGLDRSTMALPAAQNELVAALAAATRTTAAGKPLVVVLVAGSPVELPWFDDVSAILYVGLSGQAGASATVRALTGEINPSGHLAETWPMRYDDCPSAGWYPAIGRDAIYREGPFVGYRYYETAQVPVRFPFGYGLSYATFTYSDLTADETGVEFTVTNDSDVAGATVAQLYVSGRSRAVAGGPAASTVAGATGEAEAGAAVADVTATTDTNATNAGVLRPVRELKGFVKIELAAHETRTVRIDFDRYTFRHFDAEAGRWATESGIWTLAVGDNVEHLPLATPFAVAGDIDAAPADPALGHYLTGDVKHVTDAEMAALFGHEVVAPGRPTVFDVNDPISSWVDSRGFVARTVANTLIRREANVREKTGAPDLNTLFILNMPPRAMSKMTQGMVDSAMVDAIVTIGNGHTFRGLGGLIAGFLRNQSANKRTAKELNHD</sequence>
<dbReference type="Proteomes" id="UP000710815">
    <property type="component" value="Unassembled WGS sequence"/>
</dbReference>
<feature type="compositionally biased region" description="Polar residues" evidence="5">
    <location>
        <begin position="337"/>
        <end position="351"/>
    </location>
</feature>
<dbReference type="InterPro" id="IPR019800">
    <property type="entry name" value="Glyco_hydro_3_AS"/>
</dbReference>